<evidence type="ECO:0000259" key="2">
    <source>
        <dbReference type="Pfam" id="PF07435"/>
    </source>
</evidence>
<keyword evidence="1" id="KW-0812">Transmembrane</keyword>
<proteinExistence type="predicted"/>
<dbReference type="InterPro" id="IPR009996">
    <property type="entry name" value="YycH"/>
</dbReference>
<protein>
    <recommendedName>
        <fullName evidence="2">Regulatory protein YycH domain-containing protein</fullName>
    </recommendedName>
</protein>
<keyword evidence="4" id="KW-1185">Reference proteome</keyword>
<accession>A0ABR5MGR7</accession>
<dbReference type="Proteomes" id="UP000037854">
    <property type="component" value="Unassembled WGS sequence"/>
</dbReference>
<dbReference type="EMBL" id="LGTK01000060">
    <property type="protein sequence ID" value="KPH72118.1"/>
    <property type="molecule type" value="Genomic_DNA"/>
</dbReference>
<keyword evidence="1" id="KW-0472">Membrane</keyword>
<sequence>MKLETIKSFILIFLIGTSLLLTFGMWNYKPSIELLSDAKPEDFSLNGTEESIRTLIEPRQIVFQVLNQHYGFKNPVEQSDFFKEIQQWKLYNFELEKIEDNNRAHDVEITFPTPLPMELLDNIFTFQVNNLELPIWSFDKVYLTLDKELRVIRVEFPSIDGRDKAVAVIQDRKNYEELASYLEKQDLRKLSVFKNGNDRSIYIPEGPIKLTRQTKTFSKINPNNLVDVLFSDPSIVRQSNYTNLGTTYFTDSSQMSVTQDEARIEYISPGSINENQEPLFAEDLLNKSISDINSYQGWTETFKLMDINTNENVIRYQMYYSGYPVFSPLSIMEQRWGQRLIEYNRPLFRSNNSLSDNEVTLPSSDEILDYLKQNYKLEDINDIQIGYQLNYEKDENIIVYEPSWFIQQQINKEWIPINPKENEK</sequence>
<dbReference type="Gene3D" id="3.30.310.160">
    <property type="entry name" value="YycH protein, domain 2"/>
    <property type="match status" value="1"/>
</dbReference>
<gene>
    <name evidence="3" type="ORF">AFL42_13950</name>
</gene>
<dbReference type="Pfam" id="PF07435">
    <property type="entry name" value="YycH"/>
    <property type="match status" value="1"/>
</dbReference>
<reference evidence="3 4" key="1">
    <citation type="submission" date="2015-07" db="EMBL/GenBank/DDBJ databases">
        <title>High-quality draft genome sequence of Oceanobacillus caeni HM6, a bacillus isolated from a human feces.</title>
        <authorList>
            <person name="Kumar J."/>
            <person name="Verma M.K."/>
            <person name="Pandey R."/>
            <person name="Bhambi M."/>
            <person name="Chauhan N."/>
        </authorList>
    </citation>
    <scope>NUCLEOTIDE SEQUENCE [LARGE SCALE GENOMIC DNA]</scope>
    <source>
        <strain evidence="3 4">HM6</strain>
    </source>
</reference>
<comment type="caution">
    <text evidence="3">The sequence shown here is derived from an EMBL/GenBank/DDBJ whole genome shotgun (WGS) entry which is preliminary data.</text>
</comment>
<dbReference type="InterPro" id="IPR042274">
    <property type="entry name" value="YycH/YycI_2"/>
</dbReference>
<dbReference type="CDD" id="cd15787">
    <property type="entry name" value="YycH_N"/>
    <property type="match status" value="1"/>
</dbReference>
<feature type="transmembrane region" description="Helical" evidence="1">
    <location>
        <begin position="9"/>
        <end position="28"/>
    </location>
</feature>
<dbReference type="RefSeq" id="WP_060668973.1">
    <property type="nucleotide sequence ID" value="NZ_JBHTKV010000007.1"/>
</dbReference>
<evidence type="ECO:0000313" key="4">
    <source>
        <dbReference type="Proteomes" id="UP000037854"/>
    </source>
</evidence>
<feature type="domain" description="Regulatory protein YycH" evidence="2">
    <location>
        <begin position="4"/>
        <end position="418"/>
    </location>
</feature>
<organism evidence="3 4">
    <name type="scientific">Oceanobacillus caeni</name>
    <dbReference type="NCBI Taxonomy" id="405946"/>
    <lineage>
        <taxon>Bacteria</taxon>
        <taxon>Bacillati</taxon>
        <taxon>Bacillota</taxon>
        <taxon>Bacilli</taxon>
        <taxon>Bacillales</taxon>
        <taxon>Bacillaceae</taxon>
        <taxon>Oceanobacillus</taxon>
    </lineage>
</organism>
<evidence type="ECO:0000313" key="3">
    <source>
        <dbReference type="EMBL" id="KPH72118.1"/>
    </source>
</evidence>
<name>A0ABR5MGR7_9BACI</name>
<dbReference type="Gene3D" id="3.10.450.310">
    <property type="match status" value="1"/>
</dbReference>
<keyword evidence="1" id="KW-1133">Transmembrane helix</keyword>
<evidence type="ECO:0000256" key="1">
    <source>
        <dbReference type="SAM" id="Phobius"/>
    </source>
</evidence>